<dbReference type="CDD" id="cd02966">
    <property type="entry name" value="TlpA_like_family"/>
    <property type="match status" value="1"/>
</dbReference>
<name>A0ABW4KXP6_9BURK</name>
<feature type="region of interest" description="Disordered" evidence="5">
    <location>
        <begin position="1"/>
        <end position="24"/>
    </location>
</feature>
<evidence type="ECO:0000256" key="2">
    <source>
        <dbReference type="ARBA" id="ARBA00022748"/>
    </source>
</evidence>
<comment type="caution">
    <text evidence="7">The sequence shown here is derived from an EMBL/GenBank/DDBJ whole genome shotgun (WGS) entry which is preliminary data.</text>
</comment>
<dbReference type="PROSITE" id="PS51352">
    <property type="entry name" value="THIOREDOXIN_2"/>
    <property type="match status" value="1"/>
</dbReference>
<evidence type="ECO:0000256" key="1">
    <source>
        <dbReference type="ARBA" id="ARBA00004196"/>
    </source>
</evidence>
<dbReference type="RefSeq" id="WP_147914847.1">
    <property type="nucleotide sequence ID" value="NZ_JBHUEJ010000020.1"/>
</dbReference>
<evidence type="ECO:0000259" key="6">
    <source>
        <dbReference type="PROSITE" id="PS51352"/>
    </source>
</evidence>
<dbReference type="InterPro" id="IPR036249">
    <property type="entry name" value="Thioredoxin-like_sf"/>
</dbReference>
<keyword evidence="2" id="KW-0201">Cytochrome c-type biogenesis</keyword>
<dbReference type="PANTHER" id="PTHR42852:SF6">
    <property type="entry name" value="THIOL:DISULFIDE INTERCHANGE PROTEIN DSBE"/>
    <property type="match status" value="1"/>
</dbReference>
<evidence type="ECO:0000313" key="7">
    <source>
        <dbReference type="EMBL" id="MFD1711130.1"/>
    </source>
</evidence>
<dbReference type="InterPro" id="IPR013766">
    <property type="entry name" value="Thioredoxin_domain"/>
</dbReference>
<evidence type="ECO:0000313" key="8">
    <source>
        <dbReference type="Proteomes" id="UP001597304"/>
    </source>
</evidence>
<dbReference type="InterPro" id="IPR050553">
    <property type="entry name" value="Thioredoxin_ResA/DsbE_sf"/>
</dbReference>
<dbReference type="InterPro" id="IPR013740">
    <property type="entry name" value="Redoxin"/>
</dbReference>
<dbReference type="InterPro" id="IPR017937">
    <property type="entry name" value="Thioredoxin_CS"/>
</dbReference>
<proteinExistence type="predicted"/>
<comment type="subcellular location">
    <subcellularLocation>
        <location evidence="1">Cell envelope</location>
    </subcellularLocation>
</comment>
<keyword evidence="4" id="KW-0676">Redox-active center</keyword>
<sequence length="193" mass="20273">MTAPKLSPESAGAPAPPPATGPSARTRRWALAAVGVAAAAAGAGLALKRFTPGEIEGDLSDFWGRSFPTPDGGTLALSSLRGQRLLVNFWATWCPPCVEELPLLSAFYNENKANGWHLLGLAVDKAAPVTQFLARTPVSFPVALAGLEGTELSRTLGNNVGALPFSVLFDADGRVRQRKIGQLDAAELARWKG</sequence>
<organism evidence="7 8">
    <name type="scientific">Ottowia flava</name>
    <dbReference type="NCBI Taxonomy" id="2675430"/>
    <lineage>
        <taxon>Bacteria</taxon>
        <taxon>Pseudomonadati</taxon>
        <taxon>Pseudomonadota</taxon>
        <taxon>Betaproteobacteria</taxon>
        <taxon>Burkholderiales</taxon>
        <taxon>Comamonadaceae</taxon>
        <taxon>Ottowia</taxon>
    </lineage>
</organism>
<dbReference type="PANTHER" id="PTHR42852">
    <property type="entry name" value="THIOL:DISULFIDE INTERCHANGE PROTEIN DSBE"/>
    <property type="match status" value="1"/>
</dbReference>
<dbReference type="PROSITE" id="PS00194">
    <property type="entry name" value="THIOREDOXIN_1"/>
    <property type="match status" value="1"/>
</dbReference>
<evidence type="ECO:0000256" key="5">
    <source>
        <dbReference type="SAM" id="MobiDB-lite"/>
    </source>
</evidence>
<reference evidence="8" key="1">
    <citation type="journal article" date="2019" name="Int. J. Syst. Evol. Microbiol.">
        <title>The Global Catalogue of Microorganisms (GCM) 10K type strain sequencing project: providing services to taxonomists for standard genome sequencing and annotation.</title>
        <authorList>
            <consortium name="The Broad Institute Genomics Platform"/>
            <consortium name="The Broad Institute Genome Sequencing Center for Infectious Disease"/>
            <person name="Wu L."/>
            <person name="Ma J."/>
        </authorList>
    </citation>
    <scope>NUCLEOTIDE SEQUENCE [LARGE SCALE GENOMIC DNA]</scope>
    <source>
        <strain evidence="8">LMG 29247</strain>
    </source>
</reference>
<keyword evidence="8" id="KW-1185">Reference proteome</keyword>
<feature type="domain" description="Thioredoxin" evidence="6">
    <location>
        <begin position="41"/>
        <end position="193"/>
    </location>
</feature>
<keyword evidence="3" id="KW-1015">Disulfide bond</keyword>
<accession>A0ABW4KXP6</accession>
<dbReference type="Pfam" id="PF08534">
    <property type="entry name" value="Redoxin"/>
    <property type="match status" value="1"/>
</dbReference>
<dbReference type="Gene3D" id="3.40.30.10">
    <property type="entry name" value="Glutaredoxin"/>
    <property type="match status" value="1"/>
</dbReference>
<gene>
    <name evidence="7" type="ORF">ACFSF0_10960</name>
</gene>
<evidence type="ECO:0000256" key="3">
    <source>
        <dbReference type="ARBA" id="ARBA00023157"/>
    </source>
</evidence>
<evidence type="ECO:0000256" key="4">
    <source>
        <dbReference type="ARBA" id="ARBA00023284"/>
    </source>
</evidence>
<dbReference type="EMBL" id="JBHUEJ010000020">
    <property type="protein sequence ID" value="MFD1711130.1"/>
    <property type="molecule type" value="Genomic_DNA"/>
</dbReference>
<dbReference type="Proteomes" id="UP001597304">
    <property type="component" value="Unassembled WGS sequence"/>
</dbReference>
<dbReference type="SUPFAM" id="SSF52833">
    <property type="entry name" value="Thioredoxin-like"/>
    <property type="match status" value="1"/>
</dbReference>
<protein>
    <submittedName>
        <fullName evidence="7">TlpA disulfide reductase family protein</fullName>
    </submittedName>
</protein>